<evidence type="ECO:0000313" key="2">
    <source>
        <dbReference type="Proteomes" id="UP000717328"/>
    </source>
</evidence>
<gene>
    <name evidence="1" type="ORF">H0H81_006832</name>
</gene>
<dbReference type="OrthoDB" id="2631350at2759"/>
<organism evidence="1 2">
    <name type="scientific">Sphagnurus paluster</name>
    <dbReference type="NCBI Taxonomy" id="117069"/>
    <lineage>
        <taxon>Eukaryota</taxon>
        <taxon>Fungi</taxon>
        <taxon>Dikarya</taxon>
        <taxon>Basidiomycota</taxon>
        <taxon>Agaricomycotina</taxon>
        <taxon>Agaricomycetes</taxon>
        <taxon>Agaricomycetidae</taxon>
        <taxon>Agaricales</taxon>
        <taxon>Tricholomatineae</taxon>
        <taxon>Lyophyllaceae</taxon>
        <taxon>Sphagnurus</taxon>
    </lineage>
</organism>
<accession>A0A9P7GNV4</accession>
<sequence length="330" mass="37320">MSDSAVGTVLSMLAEDAQSLKTLSLGGSLSTPSLAYVLQLKNLQSLELRSMGDSIDSHFFKMVADLEKLVDLTIDLYNSPSSTFPAGQGFKRLKKLHITAFFSVIEDILLDLSDEVELESLGFFAPPAPLPMGWETQCTSLFSTVHQRWPQSMRRICIDREWSNLICLPMSLSLIAPLLRIPNIEYFSVREFFLPISNEELGELASSWPSLQELHLPFDDNVAPQISFSMLYTLAALCPRLVHLEMPIDFKEIPPLPNPRPKPVALERLYIANDNPPNETSELLLIARHFDRLFPRLQKLGRLQLKDLEIATWDKVLAMIHAFRSVRLES</sequence>
<dbReference type="EMBL" id="JABCKI010000179">
    <property type="protein sequence ID" value="KAG5651948.1"/>
    <property type="molecule type" value="Genomic_DNA"/>
</dbReference>
<comment type="caution">
    <text evidence="1">The sequence shown here is derived from an EMBL/GenBank/DDBJ whole genome shotgun (WGS) entry which is preliminary data.</text>
</comment>
<evidence type="ECO:0000313" key="1">
    <source>
        <dbReference type="EMBL" id="KAG5651948.1"/>
    </source>
</evidence>
<dbReference type="InterPro" id="IPR032675">
    <property type="entry name" value="LRR_dom_sf"/>
</dbReference>
<dbReference type="SUPFAM" id="SSF52047">
    <property type="entry name" value="RNI-like"/>
    <property type="match status" value="1"/>
</dbReference>
<reference evidence="1" key="2">
    <citation type="submission" date="2021-10" db="EMBL/GenBank/DDBJ databases">
        <title>Phylogenomics reveals ancestral predisposition of the termite-cultivated fungus Termitomyces towards a domesticated lifestyle.</title>
        <authorList>
            <person name="Auxier B."/>
            <person name="Grum-Grzhimaylo A."/>
            <person name="Cardenas M.E."/>
            <person name="Lodge J.D."/>
            <person name="Laessoe T."/>
            <person name="Pedersen O."/>
            <person name="Smith M.E."/>
            <person name="Kuyper T.W."/>
            <person name="Franco-Molano E.A."/>
            <person name="Baroni T.J."/>
            <person name="Aanen D.K."/>
        </authorList>
    </citation>
    <scope>NUCLEOTIDE SEQUENCE</scope>
    <source>
        <strain evidence="1">D49</strain>
    </source>
</reference>
<protein>
    <submittedName>
        <fullName evidence="1">Uncharacterized protein</fullName>
    </submittedName>
</protein>
<reference evidence="1" key="1">
    <citation type="submission" date="2021-02" db="EMBL/GenBank/DDBJ databases">
        <authorList>
            <person name="Nieuwenhuis M."/>
            <person name="Van De Peppel L.J.J."/>
        </authorList>
    </citation>
    <scope>NUCLEOTIDE SEQUENCE</scope>
    <source>
        <strain evidence="1">D49</strain>
    </source>
</reference>
<proteinExistence type="predicted"/>
<keyword evidence="2" id="KW-1185">Reference proteome</keyword>
<dbReference type="Gene3D" id="3.80.10.10">
    <property type="entry name" value="Ribonuclease Inhibitor"/>
    <property type="match status" value="1"/>
</dbReference>
<name>A0A9P7GNV4_9AGAR</name>
<dbReference type="Proteomes" id="UP000717328">
    <property type="component" value="Unassembled WGS sequence"/>
</dbReference>
<dbReference type="AlphaFoldDB" id="A0A9P7GNV4"/>